<evidence type="ECO:0008006" key="3">
    <source>
        <dbReference type="Google" id="ProtNLM"/>
    </source>
</evidence>
<sequence>MTSSVFTPPVPSELDDEVDDAQLPVGQRWAYPCKLPSCPDYGKSWLLRSNFLLHLQESEAHGSSAATPAIRRAIELLWRYATDPHLPPRAAPDFRSREEPDEWVLDYSFRDDRGKMIAGRGTHRQMEMHKERHNLMLQMQGTPDA</sequence>
<protein>
    <recommendedName>
        <fullName evidence="3">C2H2-type domain-containing protein</fullName>
    </recommendedName>
</protein>
<reference evidence="1 2" key="1">
    <citation type="submission" date="2016-10" db="EMBL/GenBank/DDBJ databases">
        <title>Draft genome sequence of Coniochaeta ligniaria NRRL30616, a lignocellulolytic fungus for bioabatement of inhibitors in plant biomass hydrolysates.</title>
        <authorList>
            <consortium name="DOE Joint Genome Institute"/>
            <person name="Jimenez D.J."/>
            <person name="Hector R.E."/>
            <person name="Riley R."/>
            <person name="Sun H."/>
            <person name="Grigoriev I.V."/>
            <person name="Van Elsas J.D."/>
            <person name="Nichols N.N."/>
        </authorList>
    </citation>
    <scope>NUCLEOTIDE SEQUENCE [LARGE SCALE GENOMIC DNA]</scope>
    <source>
        <strain evidence="1 2">NRRL 30616</strain>
    </source>
</reference>
<evidence type="ECO:0000313" key="1">
    <source>
        <dbReference type="EMBL" id="OIW23269.1"/>
    </source>
</evidence>
<keyword evidence="2" id="KW-1185">Reference proteome</keyword>
<organism evidence="1 2">
    <name type="scientific">Coniochaeta ligniaria NRRL 30616</name>
    <dbReference type="NCBI Taxonomy" id="1408157"/>
    <lineage>
        <taxon>Eukaryota</taxon>
        <taxon>Fungi</taxon>
        <taxon>Dikarya</taxon>
        <taxon>Ascomycota</taxon>
        <taxon>Pezizomycotina</taxon>
        <taxon>Sordariomycetes</taxon>
        <taxon>Sordariomycetidae</taxon>
        <taxon>Coniochaetales</taxon>
        <taxon>Coniochaetaceae</taxon>
        <taxon>Coniochaeta</taxon>
    </lineage>
</organism>
<dbReference type="Proteomes" id="UP000182658">
    <property type="component" value="Unassembled WGS sequence"/>
</dbReference>
<accession>A0A1J7I769</accession>
<dbReference type="OrthoDB" id="4936034at2759"/>
<dbReference type="InParanoid" id="A0A1J7I769"/>
<gene>
    <name evidence="1" type="ORF">CONLIGDRAFT_637718</name>
</gene>
<evidence type="ECO:0000313" key="2">
    <source>
        <dbReference type="Proteomes" id="UP000182658"/>
    </source>
</evidence>
<proteinExistence type="predicted"/>
<name>A0A1J7I769_9PEZI</name>
<dbReference type="AlphaFoldDB" id="A0A1J7I769"/>
<dbReference type="EMBL" id="KV875107">
    <property type="protein sequence ID" value="OIW23269.1"/>
    <property type="molecule type" value="Genomic_DNA"/>
</dbReference>